<dbReference type="InterPro" id="IPR011706">
    <property type="entry name" value="Cu-oxidase_C"/>
</dbReference>
<sequence>MMHRHYAVCFLIVSLSVAYTKEILRFPISDDISTLTTEYSSEGTFENLEDQSITSDLEDTRKRESDSTIEDVEINDANNIKAFNRSQPFRTLESASRVLLPANYNHSINDVLYERKPENVTEITKNKKNTEENVVRSPSYKKSKIRAHVKYDEVTGELINEDHPCQRECVEGDEPMICHYHFNLEWYHTMSKACYDCPYNLTDCNRIDCIPADGMRRALNVINRKMPGPAIEVCHNDIIVVDVENDLMTESTTVHWHGQHQRGTPYMDGTPYVTQCPILPESTFRYKFTATHAGTHFWHSHSGMQRADGAAGALIIRKPRTLDPHGQLYDYDKSEHVMIVTDWIHELSVSMFVDHHHSIGDNKPPTLLINGVGRFRVFNETTEPKYMKAATFNVDKGYKYRFRVINAEFLNCPIELSVDDHNITVIASDGYELEPITADLFKITSKNTSTINMCNNTFYCWFTKAKQVAVLHYEGAPDVEPEGDPTWEELHNEGLQLNALNKGEEENETISVAEMRSLQVPHKDNRLYTPQLNHISMKMPASPLLLDRPSPDNFCNMSSISEDCKEGYCECSHVLSVKKNAVVEIIIVDEGVTFDANHPFHLHGHNFRVVGMRRLANDTTIEEIKAFDEAGLLKRNLKNAPLKDTVTVPDGGYTVIRFKADNPGYWLFHCHIEFHVEIGMALVFKVGEHKDMVPVPPGFPQCGNYIPDHMGDDVLRDVIRQWRNLAILLSPRVRSEMTGKSELSFESPVARRTVQPA</sequence>
<dbReference type="FunFam" id="2.60.40.420:FF:000045">
    <property type="entry name" value="Laccase 2"/>
    <property type="match status" value="1"/>
</dbReference>
<dbReference type="GO" id="GO:0006826">
    <property type="term" value="P:iron ion transport"/>
    <property type="evidence" value="ECO:0007669"/>
    <property type="project" value="TreeGrafter"/>
</dbReference>
<dbReference type="SUPFAM" id="SSF49503">
    <property type="entry name" value="Cupredoxins"/>
    <property type="match status" value="2"/>
</dbReference>
<keyword evidence="3" id="KW-0560">Oxidoreductase</keyword>
<accession>A0A0N1IES9</accession>
<name>A0A0N1IES9_PAPMA</name>
<feature type="domain" description="Plastocyanin-like" evidence="7">
    <location>
        <begin position="336"/>
        <end position="445"/>
    </location>
</feature>
<evidence type="ECO:0000259" key="8">
    <source>
        <dbReference type="Pfam" id="PF07731"/>
    </source>
</evidence>
<dbReference type="Pfam" id="PF00394">
    <property type="entry name" value="Cu-oxidase"/>
    <property type="match status" value="1"/>
</dbReference>
<keyword evidence="11" id="KW-1185">Reference proteome</keyword>
<dbReference type="Proteomes" id="UP000053240">
    <property type="component" value="Unassembled WGS sequence"/>
</dbReference>
<evidence type="ECO:0000313" key="11">
    <source>
        <dbReference type="Proteomes" id="UP000053240"/>
    </source>
</evidence>
<evidence type="ECO:0000256" key="5">
    <source>
        <dbReference type="SAM" id="MobiDB-lite"/>
    </source>
</evidence>
<dbReference type="InterPro" id="IPR033138">
    <property type="entry name" value="Cu_oxidase_CS"/>
</dbReference>
<dbReference type="GO" id="GO:0005886">
    <property type="term" value="C:plasma membrane"/>
    <property type="evidence" value="ECO:0007669"/>
    <property type="project" value="TreeGrafter"/>
</dbReference>
<gene>
    <name evidence="10" type="ORF">RR48_03737</name>
</gene>
<feature type="region of interest" description="Disordered" evidence="5">
    <location>
        <begin position="46"/>
        <end position="65"/>
    </location>
</feature>
<comment type="similarity">
    <text evidence="1">Belongs to the multicopper oxidase family.</text>
</comment>
<dbReference type="PANTHER" id="PTHR11709:SF394">
    <property type="entry name" value="FI03373P-RELATED"/>
    <property type="match status" value="1"/>
</dbReference>
<evidence type="ECO:0000256" key="3">
    <source>
        <dbReference type="ARBA" id="ARBA00023002"/>
    </source>
</evidence>
<feature type="compositionally biased region" description="Polar residues" evidence="5">
    <location>
        <begin position="46"/>
        <end position="55"/>
    </location>
</feature>
<dbReference type="InterPro" id="IPR002355">
    <property type="entry name" value="Cu_oxidase_Cu_BS"/>
</dbReference>
<evidence type="ECO:0000259" key="9">
    <source>
        <dbReference type="Pfam" id="PF07732"/>
    </source>
</evidence>
<dbReference type="InterPro" id="IPR045087">
    <property type="entry name" value="Cu-oxidase_fam"/>
</dbReference>
<dbReference type="PANTHER" id="PTHR11709">
    <property type="entry name" value="MULTI-COPPER OXIDASE"/>
    <property type="match status" value="1"/>
</dbReference>
<feature type="signal peptide" evidence="6">
    <location>
        <begin position="1"/>
        <end position="20"/>
    </location>
</feature>
<dbReference type="STRING" id="76193.A0A0N1IES9"/>
<evidence type="ECO:0000256" key="6">
    <source>
        <dbReference type="SAM" id="SignalP"/>
    </source>
</evidence>
<proteinExistence type="inferred from homology"/>
<evidence type="ECO:0000313" key="10">
    <source>
        <dbReference type="EMBL" id="KPJ14647.1"/>
    </source>
</evidence>
<keyword evidence="2" id="KW-0479">Metal-binding</keyword>
<feature type="domain" description="Plastocyanin-like" evidence="9">
    <location>
        <begin position="206"/>
        <end position="319"/>
    </location>
</feature>
<dbReference type="InParanoid" id="A0A0N1IES9"/>
<feature type="domain" description="Plastocyanin-like" evidence="8">
    <location>
        <begin position="554"/>
        <end position="688"/>
    </location>
</feature>
<dbReference type="InterPro" id="IPR001117">
    <property type="entry name" value="Cu-oxidase_2nd"/>
</dbReference>
<dbReference type="CDD" id="cd13858">
    <property type="entry name" value="CuRO_1_tcLCC2_insect_like"/>
    <property type="match status" value="1"/>
</dbReference>
<dbReference type="EMBL" id="KQ460460">
    <property type="protein sequence ID" value="KPJ14647.1"/>
    <property type="molecule type" value="Genomic_DNA"/>
</dbReference>
<dbReference type="CDD" id="cd13884">
    <property type="entry name" value="CuRO_2_tcLCC_insect_like"/>
    <property type="match status" value="1"/>
</dbReference>
<dbReference type="AlphaFoldDB" id="A0A0N1IES9"/>
<protein>
    <submittedName>
        <fullName evidence="10">L-ascorbate oxidase</fullName>
    </submittedName>
</protein>
<dbReference type="GO" id="GO:0005507">
    <property type="term" value="F:copper ion binding"/>
    <property type="evidence" value="ECO:0007669"/>
    <property type="project" value="InterPro"/>
</dbReference>
<dbReference type="PROSITE" id="PS00079">
    <property type="entry name" value="MULTICOPPER_OXIDASE1"/>
    <property type="match status" value="1"/>
</dbReference>
<dbReference type="InterPro" id="IPR008972">
    <property type="entry name" value="Cupredoxin"/>
</dbReference>
<dbReference type="Gene3D" id="2.60.40.420">
    <property type="entry name" value="Cupredoxins - blue copper proteins"/>
    <property type="match status" value="3"/>
</dbReference>
<dbReference type="PROSITE" id="PS00080">
    <property type="entry name" value="MULTICOPPER_OXIDASE2"/>
    <property type="match status" value="1"/>
</dbReference>
<evidence type="ECO:0000259" key="7">
    <source>
        <dbReference type="Pfam" id="PF00394"/>
    </source>
</evidence>
<evidence type="ECO:0000256" key="1">
    <source>
        <dbReference type="ARBA" id="ARBA00010609"/>
    </source>
</evidence>
<dbReference type="CDD" id="cd13905">
    <property type="entry name" value="CuRO_3_tcLLC2_insect_like"/>
    <property type="match status" value="1"/>
</dbReference>
<organism evidence="10 11">
    <name type="scientific">Papilio machaon</name>
    <name type="common">Old World swallowtail butterfly</name>
    <dbReference type="NCBI Taxonomy" id="76193"/>
    <lineage>
        <taxon>Eukaryota</taxon>
        <taxon>Metazoa</taxon>
        <taxon>Ecdysozoa</taxon>
        <taxon>Arthropoda</taxon>
        <taxon>Hexapoda</taxon>
        <taxon>Insecta</taxon>
        <taxon>Pterygota</taxon>
        <taxon>Neoptera</taxon>
        <taxon>Endopterygota</taxon>
        <taxon>Lepidoptera</taxon>
        <taxon>Glossata</taxon>
        <taxon>Ditrysia</taxon>
        <taxon>Papilionoidea</taxon>
        <taxon>Papilionidae</taxon>
        <taxon>Papilioninae</taxon>
        <taxon>Papilio</taxon>
    </lineage>
</organism>
<keyword evidence="6" id="KW-0732">Signal</keyword>
<dbReference type="FunCoup" id="A0A0N1IES9">
    <property type="interactions" value="37"/>
</dbReference>
<dbReference type="Pfam" id="PF07731">
    <property type="entry name" value="Cu-oxidase_2"/>
    <property type="match status" value="1"/>
</dbReference>
<evidence type="ECO:0000256" key="2">
    <source>
        <dbReference type="ARBA" id="ARBA00022723"/>
    </source>
</evidence>
<dbReference type="GO" id="GO:0016491">
    <property type="term" value="F:oxidoreductase activity"/>
    <property type="evidence" value="ECO:0007669"/>
    <property type="project" value="UniProtKB-KW"/>
</dbReference>
<reference evidence="10 11" key="1">
    <citation type="journal article" date="2015" name="Nat. Commun.">
        <title>Outbred genome sequencing and CRISPR/Cas9 gene editing in butterflies.</title>
        <authorList>
            <person name="Li X."/>
            <person name="Fan D."/>
            <person name="Zhang W."/>
            <person name="Liu G."/>
            <person name="Zhang L."/>
            <person name="Zhao L."/>
            <person name="Fang X."/>
            <person name="Chen L."/>
            <person name="Dong Y."/>
            <person name="Chen Y."/>
            <person name="Ding Y."/>
            <person name="Zhao R."/>
            <person name="Feng M."/>
            <person name="Zhu Y."/>
            <person name="Feng Y."/>
            <person name="Jiang X."/>
            <person name="Zhu D."/>
            <person name="Xiang H."/>
            <person name="Feng X."/>
            <person name="Li S."/>
            <person name="Wang J."/>
            <person name="Zhang G."/>
            <person name="Kronforst M.R."/>
            <person name="Wang W."/>
        </authorList>
    </citation>
    <scope>NUCLEOTIDE SEQUENCE [LARGE SCALE GENOMIC DNA]</scope>
    <source>
        <strain evidence="10">Ya'a_city_454_Pm</strain>
        <tissue evidence="10">Whole body</tissue>
    </source>
</reference>
<dbReference type="InterPro" id="IPR011707">
    <property type="entry name" value="Cu-oxidase-like_N"/>
</dbReference>
<evidence type="ECO:0000256" key="4">
    <source>
        <dbReference type="ARBA" id="ARBA00023008"/>
    </source>
</evidence>
<dbReference type="Pfam" id="PF07732">
    <property type="entry name" value="Cu-oxidase_3"/>
    <property type="match status" value="1"/>
</dbReference>
<dbReference type="FunFam" id="2.60.40.420:FF:000031">
    <property type="entry name" value="Laccase-2 isoform A"/>
    <property type="match status" value="1"/>
</dbReference>
<feature type="chain" id="PRO_5005873907" evidence="6">
    <location>
        <begin position="21"/>
        <end position="757"/>
    </location>
</feature>
<keyword evidence="4" id="KW-0186">Copper</keyword>